<dbReference type="Gene3D" id="1.10.760.10">
    <property type="entry name" value="Cytochrome c-like domain"/>
    <property type="match status" value="1"/>
</dbReference>
<evidence type="ECO:0000256" key="4">
    <source>
        <dbReference type="PROSITE-ProRule" id="PRU00433"/>
    </source>
</evidence>
<evidence type="ECO:0000256" key="1">
    <source>
        <dbReference type="ARBA" id="ARBA00022617"/>
    </source>
</evidence>
<evidence type="ECO:0000313" key="8">
    <source>
        <dbReference type="Proteomes" id="UP000644147"/>
    </source>
</evidence>
<evidence type="ECO:0000256" key="2">
    <source>
        <dbReference type="ARBA" id="ARBA00022723"/>
    </source>
</evidence>
<dbReference type="SUPFAM" id="SSF46626">
    <property type="entry name" value="Cytochrome c"/>
    <property type="match status" value="1"/>
</dbReference>
<name>A0ABS1BZB9_9BACT</name>
<gene>
    <name evidence="7" type="ORF">I5M27_05340</name>
</gene>
<dbReference type="InterPro" id="IPR009056">
    <property type="entry name" value="Cyt_c-like_dom"/>
</dbReference>
<reference evidence="7 8" key="1">
    <citation type="submission" date="2020-12" db="EMBL/GenBank/DDBJ databases">
        <title>Bacterial novel species Adhaeribacter sp. BT258 isolated from soil.</title>
        <authorList>
            <person name="Jung H.-Y."/>
        </authorList>
    </citation>
    <scope>NUCLEOTIDE SEQUENCE [LARGE SCALE GENOMIC DNA]</scope>
    <source>
        <strain evidence="7 8">BT258</strain>
    </source>
</reference>
<proteinExistence type="predicted"/>
<keyword evidence="2 4" id="KW-0479">Metal-binding</keyword>
<evidence type="ECO:0000256" key="3">
    <source>
        <dbReference type="ARBA" id="ARBA00023004"/>
    </source>
</evidence>
<dbReference type="InterPro" id="IPR036909">
    <property type="entry name" value="Cyt_c-like_dom_sf"/>
</dbReference>
<evidence type="ECO:0000313" key="7">
    <source>
        <dbReference type="EMBL" id="MBK0402398.1"/>
    </source>
</evidence>
<organism evidence="7 8">
    <name type="scientific">Adhaeribacter terrigena</name>
    <dbReference type="NCBI Taxonomy" id="2793070"/>
    <lineage>
        <taxon>Bacteria</taxon>
        <taxon>Pseudomonadati</taxon>
        <taxon>Bacteroidota</taxon>
        <taxon>Cytophagia</taxon>
        <taxon>Cytophagales</taxon>
        <taxon>Hymenobacteraceae</taxon>
        <taxon>Adhaeribacter</taxon>
    </lineage>
</organism>
<keyword evidence="5" id="KW-0812">Transmembrane</keyword>
<protein>
    <submittedName>
        <fullName evidence="7">C-type cytochrome</fullName>
    </submittedName>
</protein>
<keyword evidence="5" id="KW-0472">Membrane</keyword>
<keyword evidence="1 4" id="KW-0349">Heme</keyword>
<keyword evidence="3 4" id="KW-0408">Iron</keyword>
<dbReference type="EMBL" id="JAEHFX010000002">
    <property type="protein sequence ID" value="MBK0402398.1"/>
    <property type="molecule type" value="Genomic_DNA"/>
</dbReference>
<comment type="caution">
    <text evidence="7">The sequence shown here is derived from an EMBL/GenBank/DDBJ whole genome shotgun (WGS) entry which is preliminary data.</text>
</comment>
<dbReference type="Pfam" id="PF13442">
    <property type="entry name" value="Cytochrome_CBB3"/>
    <property type="match status" value="1"/>
</dbReference>
<dbReference type="Proteomes" id="UP000644147">
    <property type="component" value="Unassembled WGS sequence"/>
</dbReference>
<keyword evidence="5" id="KW-1133">Transmembrane helix</keyword>
<evidence type="ECO:0000259" key="6">
    <source>
        <dbReference type="PROSITE" id="PS51007"/>
    </source>
</evidence>
<dbReference type="PROSITE" id="PS51007">
    <property type="entry name" value="CYTC"/>
    <property type="match status" value="1"/>
</dbReference>
<feature type="domain" description="Cytochrome c" evidence="6">
    <location>
        <begin position="41"/>
        <end position="118"/>
    </location>
</feature>
<dbReference type="RefSeq" id="WP_200505144.1">
    <property type="nucleotide sequence ID" value="NZ_JAEHFX010000002.1"/>
</dbReference>
<accession>A0ABS1BZB9</accession>
<feature type="transmembrane region" description="Helical" evidence="5">
    <location>
        <begin position="12"/>
        <end position="31"/>
    </location>
</feature>
<keyword evidence="8" id="KW-1185">Reference proteome</keyword>
<sequence length="144" mass="15930">MPERNFSYHRFIYTLLGVGFLVFSGFVYTQAVPENNHVISPKAVAGKMLWQQHNCSSCHQLYGLGGYLGPDLTNTLSTKGKGKNYAAAIMKNGTQVMPNFHLNDTEIEALLAFLEQADKSGNNRVHSYEIGLDGTITSEGETRK</sequence>
<evidence type="ECO:0000256" key="5">
    <source>
        <dbReference type="SAM" id="Phobius"/>
    </source>
</evidence>